<evidence type="ECO:0000313" key="2">
    <source>
        <dbReference type="Proteomes" id="UP000260812"/>
    </source>
</evidence>
<dbReference type="AlphaFoldDB" id="A0A3E3I163"/>
<name>A0A3E3I163_9FIRM</name>
<protein>
    <submittedName>
        <fullName evidence="1">GNAT family acetyltransferase</fullName>
    </submittedName>
</protein>
<dbReference type="EMBL" id="QVLV01000012">
    <property type="protein sequence ID" value="RGE58214.1"/>
    <property type="molecule type" value="Genomic_DNA"/>
</dbReference>
<proteinExistence type="predicted"/>
<gene>
    <name evidence="1" type="ORF">DXC51_17080</name>
</gene>
<comment type="caution">
    <text evidence="1">The sequence shown here is derived from an EMBL/GenBank/DDBJ whole genome shotgun (WGS) entry which is preliminary data.</text>
</comment>
<reference evidence="1" key="1">
    <citation type="submission" date="2018-08" db="EMBL/GenBank/DDBJ databases">
        <title>A genome reference for cultivated species of the human gut microbiota.</title>
        <authorList>
            <person name="Zou Y."/>
            <person name="Xue W."/>
            <person name="Luo G."/>
        </authorList>
    </citation>
    <scope>NUCLEOTIDE SEQUENCE [LARGE SCALE GENOMIC DNA]</scope>
    <source>
        <strain evidence="1">TF05-5AC</strain>
    </source>
</reference>
<evidence type="ECO:0000313" key="1">
    <source>
        <dbReference type="EMBL" id="RGE58214.1"/>
    </source>
</evidence>
<dbReference type="GO" id="GO:0016740">
    <property type="term" value="F:transferase activity"/>
    <property type="evidence" value="ECO:0007669"/>
    <property type="project" value="UniProtKB-KW"/>
</dbReference>
<accession>A0A3E3I163</accession>
<keyword evidence="2" id="KW-1185">Reference proteome</keyword>
<keyword evidence="1" id="KW-0808">Transferase</keyword>
<organism evidence="1 2">
    <name type="scientific">Eisenbergiella massiliensis</name>
    <dbReference type="NCBI Taxonomy" id="1720294"/>
    <lineage>
        <taxon>Bacteria</taxon>
        <taxon>Bacillati</taxon>
        <taxon>Bacillota</taxon>
        <taxon>Clostridia</taxon>
        <taxon>Lachnospirales</taxon>
        <taxon>Lachnospiraceae</taxon>
        <taxon>Eisenbergiella</taxon>
    </lineage>
</organism>
<dbReference type="Proteomes" id="UP000260812">
    <property type="component" value="Unassembled WGS sequence"/>
</dbReference>
<sequence length="93" mass="11097">MDADDERMVWFMICKEEISFNFIQKEPLTGSYQGMRYYLVKSGDCIRAVVYPDKFCFVKTPEEQKVVKEYPNVPDSVDELVRWLNEQHESGRY</sequence>